<evidence type="ECO:0000256" key="4">
    <source>
        <dbReference type="ARBA" id="ARBA00023136"/>
    </source>
</evidence>
<evidence type="ECO:0000313" key="8">
    <source>
        <dbReference type="Proteomes" id="UP000192678"/>
    </source>
</evidence>
<evidence type="ECO:0000256" key="2">
    <source>
        <dbReference type="ARBA" id="ARBA00022692"/>
    </source>
</evidence>
<organism evidence="7 8">
    <name type="scientific">Pedobacter nyackensis</name>
    <dbReference type="NCBI Taxonomy" id="475255"/>
    <lineage>
        <taxon>Bacteria</taxon>
        <taxon>Pseudomonadati</taxon>
        <taxon>Bacteroidota</taxon>
        <taxon>Sphingobacteriia</taxon>
        <taxon>Sphingobacteriales</taxon>
        <taxon>Sphingobacteriaceae</taxon>
        <taxon>Pedobacter</taxon>
    </lineage>
</organism>
<evidence type="ECO:0000256" key="3">
    <source>
        <dbReference type="ARBA" id="ARBA00022989"/>
    </source>
</evidence>
<dbReference type="InterPro" id="IPR009908">
    <property type="entry name" value="Methylamine_util_MauE"/>
</dbReference>
<dbReference type="AlphaFoldDB" id="A0A1W2DV01"/>
<dbReference type="Pfam" id="PF07291">
    <property type="entry name" value="MauE"/>
    <property type="match status" value="1"/>
</dbReference>
<feature type="transmembrane region" description="Helical" evidence="5">
    <location>
        <begin position="59"/>
        <end position="80"/>
    </location>
</feature>
<accession>A0A1W2DV01</accession>
<comment type="subcellular location">
    <subcellularLocation>
        <location evidence="1">Membrane</location>
        <topology evidence="1">Multi-pass membrane protein</topology>
    </subcellularLocation>
</comment>
<feature type="transmembrane region" description="Helical" evidence="5">
    <location>
        <begin position="21"/>
        <end position="39"/>
    </location>
</feature>
<dbReference type="Proteomes" id="UP000192678">
    <property type="component" value="Unassembled WGS sequence"/>
</dbReference>
<proteinExistence type="predicted"/>
<evidence type="ECO:0000313" key="7">
    <source>
        <dbReference type="EMBL" id="SMD01304.1"/>
    </source>
</evidence>
<sequence>MASTIISKDKFQFTDTIREHLAFGIVLTCLFLFLTSAYTKIEEHDRFMNGLLKVAFISHYAWLISWTVPVAEIVVSLFLIIPKTHKWGLYGFIGLMMVFTIYIGSMLLWSEKLPCHCNLLIEKLSWGEHVVFNLAFVGLAAFALWLIKNNQYKSLIKQNDKY</sequence>
<dbReference type="RefSeq" id="WP_084290257.1">
    <property type="nucleotide sequence ID" value="NZ_FWYB01000008.1"/>
</dbReference>
<protein>
    <recommendedName>
        <fullName evidence="6">Methylamine utilisation protein MauE domain-containing protein</fullName>
    </recommendedName>
</protein>
<dbReference type="STRING" id="475255.SAMN04488101_108162"/>
<dbReference type="GO" id="GO:0030416">
    <property type="term" value="P:methylamine metabolic process"/>
    <property type="evidence" value="ECO:0007669"/>
    <property type="project" value="InterPro"/>
</dbReference>
<dbReference type="GO" id="GO:0016020">
    <property type="term" value="C:membrane"/>
    <property type="evidence" value="ECO:0007669"/>
    <property type="project" value="UniProtKB-SubCell"/>
</dbReference>
<dbReference type="OrthoDB" id="673785at2"/>
<keyword evidence="2 5" id="KW-0812">Transmembrane</keyword>
<evidence type="ECO:0000256" key="5">
    <source>
        <dbReference type="SAM" id="Phobius"/>
    </source>
</evidence>
<reference evidence="7 8" key="1">
    <citation type="submission" date="2017-04" db="EMBL/GenBank/DDBJ databases">
        <authorList>
            <person name="Afonso C.L."/>
            <person name="Miller P.J."/>
            <person name="Scott M.A."/>
            <person name="Spackman E."/>
            <person name="Goraichik I."/>
            <person name="Dimitrov K.M."/>
            <person name="Suarez D.L."/>
            <person name="Swayne D.E."/>
        </authorList>
    </citation>
    <scope>NUCLEOTIDE SEQUENCE [LARGE SCALE GENOMIC DNA]</scope>
    <source>
        <strain evidence="7 8">DSM 19625</strain>
    </source>
</reference>
<keyword evidence="8" id="KW-1185">Reference proteome</keyword>
<keyword evidence="4 5" id="KW-0472">Membrane</keyword>
<feature type="transmembrane region" description="Helical" evidence="5">
    <location>
        <begin position="87"/>
        <end position="109"/>
    </location>
</feature>
<evidence type="ECO:0000259" key="6">
    <source>
        <dbReference type="Pfam" id="PF07291"/>
    </source>
</evidence>
<feature type="transmembrane region" description="Helical" evidence="5">
    <location>
        <begin position="129"/>
        <end position="147"/>
    </location>
</feature>
<gene>
    <name evidence="7" type="ORF">SAMN04488101_108162</name>
</gene>
<feature type="domain" description="Methylamine utilisation protein MauE" evidence="6">
    <location>
        <begin position="22"/>
        <end position="146"/>
    </location>
</feature>
<name>A0A1W2DV01_9SPHI</name>
<keyword evidence="3 5" id="KW-1133">Transmembrane helix</keyword>
<dbReference type="EMBL" id="FWYB01000008">
    <property type="protein sequence ID" value="SMD01304.1"/>
    <property type="molecule type" value="Genomic_DNA"/>
</dbReference>
<evidence type="ECO:0000256" key="1">
    <source>
        <dbReference type="ARBA" id="ARBA00004141"/>
    </source>
</evidence>